<protein>
    <submittedName>
        <fullName evidence="1">Uncharacterized protein</fullName>
    </submittedName>
</protein>
<dbReference type="EMBL" id="CAIJEN010000014">
    <property type="protein sequence ID" value="CAD0094245.1"/>
    <property type="molecule type" value="Genomic_DNA"/>
</dbReference>
<organism evidence="1 2">
    <name type="scientific">Aureobasidium vineae</name>
    <dbReference type="NCBI Taxonomy" id="2773715"/>
    <lineage>
        <taxon>Eukaryota</taxon>
        <taxon>Fungi</taxon>
        <taxon>Dikarya</taxon>
        <taxon>Ascomycota</taxon>
        <taxon>Pezizomycotina</taxon>
        <taxon>Dothideomycetes</taxon>
        <taxon>Dothideomycetidae</taxon>
        <taxon>Dothideales</taxon>
        <taxon>Saccotheciaceae</taxon>
        <taxon>Aureobasidium</taxon>
    </lineage>
</organism>
<evidence type="ECO:0000313" key="1">
    <source>
        <dbReference type="EMBL" id="CAD0094245.1"/>
    </source>
</evidence>
<gene>
    <name evidence="1" type="ORF">AWRI4619_LOCUS8343</name>
</gene>
<dbReference type="AlphaFoldDB" id="A0A9N8JWE1"/>
<reference evidence="1" key="1">
    <citation type="submission" date="2020-06" db="EMBL/GenBank/DDBJ databases">
        <authorList>
            <person name="Onetto C."/>
        </authorList>
    </citation>
    <scope>NUCLEOTIDE SEQUENCE</scope>
</reference>
<sequence length="151" mass="18101">MNNWTMDIIQNKGPQEASEIYYWQQMWWFNDQDQLDNASIEQLRHRFTNIWLPGLTAQERQDLMFLVVDKAALNSVSVVDEDVLNTPDLRLPEHYRGEYRCIKAWDRNTSEKDSVYPRWKKVSVPEVFCLYEIALRIENKRMKALRSRSTD</sequence>
<accession>A0A9N8JWE1</accession>
<dbReference type="Proteomes" id="UP000716446">
    <property type="component" value="Unassembled WGS sequence"/>
</dbReference>
<evidence type="ECO:0000313" key="2">
    <source>
        <dbReference type="Proteomes" id="UP000716446"/>
    </source>
</evidence>
<name>A0A9N8JWE1_9PEZI</name>
<keyword evidence="2" id="KW-1185">Reference proteome</keyword>
<proteinExistence type="predicted"/>
<comment type="caution">
    <text evidence="1">The sequence shown here is derived from an EMBL/GenBank/DDBJ whole genome shotgun (WGS) entry which is preliminary data.</text>
</comment>